<dbReference type="Proteomes" id="UP000008467">
    <property type="component" value="Chromosome"/>
</dbReference>
<dbReference type="STRING" id="642492.Clole_2022"/>
<evidence type="ECO:0000256" key="1">
    <source>
        <dbReference type="SAM" id="Coils"/>
    </source>
</evidence>
<dbReference type="KEGG" id="cle:Clole_2022"/>
<protein>
    <recommendedName>
        <fullName evidence="2">VWFA domain-containing protein</fullName>
    </recommendedName>
</protein>
<evidence type="ECO:0000313" key="4">
    <source>
        <dbReference type="Proteomes" id="UP000008467"/>
    </source>
</evidence>
<evidence type="ECO:0000313" key="3">
    <source>
        <dbReference type="EMBL" id="ADZ83736.1"/>
    </source>
</evidence>
<proteinExistence type="predicted"/>
<gene>
    <name evidence="3" type="ordered locus">Clole_2022</name>
</gene>
<sequence length="723" mass="83564">MKSFPFQITYKGKAVLPFTNKTQKECYFYEVASKKPLSAAIHHHILIIDFQGNQEEEKEQLKKCLIKTLDVLCKKGKHYVSLLAYKKHEGLVRVLSSIRCDRASYKMAEIDRLIEEAIQLACQGPLSQSLEVALELTKRLKEHCDAQHITLFTDGFSSSPIGKAGEVETCMQLCRRCYEDEISLNLIALGTYYDSQFLKSLIQDSSSELLHVEQIADYEGAMALLISRVEAISKDKINVQNKTSFLCETRHYYTNAGSIQGLSEKGINLLVTYDEPLQLLDTKVKIKKQETLSQVIPYYLYQFGAYLVKEGDIETAEEVIAETGDIATYKKVCSIYSTREKGNFFKELIQLAEKPQKRYKEGKQIIDRQTLKREEPLCLLEILSIILNDAESKLFWDYSYPYERIGPAYRKEELGYAFIKPTLGYGEIEKVCIGSKKLNIGVQVKVNGQVEELKTHLKLDAAVYREYNIIVNGNLNTKYLITELSRKVRAQLRKQGVIKVAFKQDKKVFHKLQLEKLKVVNARIIEQIIAEQVAGYLYELEILKLRESCIRKYLKNIFQPMQPLTKKQLKLYERFHINEKGLFETKQQGLDYSLPVSYYKAEVVEWKIEKFPKKKLEDEIIEDYHLDHLKSTAKQIKQLQESLSELKQKKQLLNNAVQMIRIGSTLMNKPIFNWEHTVIKPKRQAIPLSEGNAVVGECMHVSTVQIQDLFIKQERYSLMVTHH</sequence>
<feature type="coiled-coil region" evidence="1">
    <location>
        <begin position="629"/>
        <end position="656"/>
    </location>
</feature>
<organism evidence="3 4">
    <name type="scientific">Cellulosilyticum lentocellum (strain ATCC 49066 / DSM 5427 / NCIMB 11756 / RHM5)</name>
    <name type="common">Clostridium lentocellum</name>
    <dbReference type="NCBI Taxonomy" id="642492"/>
    <lineage>
        <taxon>Bacteria</taxon>
        <taxon>Bacillati</taxon>
        <taxon>Bacillota</taxon>
        <taxon>Clostridia</taxon>
        <taxon>Lachnospirales</taxon>
        <taxon>Cellulosilyticaceae</taxon>
        <taxon>Cellulosilyticum</taxon>
    </lineage>
</organism>
<dbReference type="InterPro" id="IPR002035">
    <property type="entry name" value="VWF_A"/>
</dbReference>
<feature type="domain" description="VWFA" evidence="2">
    <location>
        <begin position="43"/>
        <end position="229"/>
    </location>
</feature>
<dbReference type="InterPro" id="IPR036465">
    <property type="entry name" value="vWFA_dom_sf"/>
</dbReference>
<dbReference type="EMBL" id="CP002582">
    <property type="protein sequence ID" value="ADZ83736.1"/>
    <property type="molecule type" value="Genomic_DNA"/>
</dbReference>
<dbReference type="SUPFAM" id="SSF53300">
    <property type="entry name" value="vWA-like"/>
    <property type="match status" value="1"/>
</dbReference>
<keyword evidence="4" id="KW-1185">Reference proteome</keyword>
<dbReference type="AlphaFoldDB" id="F2JPS6"/>
<accession>F2JPS6</accession>
<dbReference type="RefSeq" id="WP_013657030.1">
    <property type="nucleotide sequence ID" value="NC_015275.1"/>
</dbReference>
<dbReference type="HOGENOM" id="CLU_382522_0_0_9"/>
<evidence type="ECO:0000259" key="2">
    <source>
        <dbReference type="PROSITE" id="PS50234"/>
    </source>
</evidence>
<dbReference type="PROSITE" id="PS50234">
    <property type="entry name" value="VWFA"/>
    <property type="match status" value="1"/>
</dbReference>
<reference evidence="3 4" key="1">
    <citation type="journal article" date="2011" name="J. Bacteriol.">
        <title>Complete genome sequence of the cellulose-degrading bacterium Cellulosilyticum lentocellum.</title>
        <authorList>
            <consortium name="US DOE Joint Genome Institute"/>
            <person name="Miller D.A."/>
            <person name="Suen G."/>
            <person name="Bruce D."/>
            <person name="Copeland A."/>
            <person name="Cheng J.F."/>
            <person name="Detter C."/>
            <person name="Goodwin L.A."/>
            <person name="Han C.S."/>
            <person name="Hauser L.J."/>
            <person name="Land M.L."/>
            <person name="Lapidus A."/>
            <person name="Lucas S."/>
            <person name="Meincke L."/>
            <person name="Pitluck S."/>
            <person name="Tapia R."/>
            <person name="Teshima H."/>
            <person name="Woyke T."/>
            <person name="Fox B.G."/>
            <person name="Angert E.R."/>
            <person name="Currie C.R."/>
        </authorList>
    </citation>
    <scope>NUCLEOTIDE SEQUENCE [LARGE SCALE GENOMIC DNA]</scope>
    <source>
        <strain evidence="4">ATCC 49066 / DSM 5427 / NCIMB 11756 / RHM5</strain>
    </source>
</reference>
<dbReference type="eggNOG" id="ENOG5033XNR">
    <property type="taxonomic scope" value="Bacteria"/>
</dbReference>
<keyword evidence="1" id="KW-0175">Coiled coil</keyword>
<name>F2JPS6_CELLD</name>